<dbReference type="PANTHER" id="PTHR32419:SF6">
    <property type="entry name" value="GLUTATHIONE S-TRANSFERASE OMEGA-LIKE 1-RELATED"/>
    <property type="match status" value="1"/>
</dbReference>
<evidence type="ECO:0000256" key="2">
    <source>
        <dbReference type="PIRSR" id="PIRSR015753-2"/>
    </source>
</evidence>
<evidence type="ECO:0000256" key="3">
    <source>
        <dbReference type="PIRSR" id="PIRSR015753-3"/>
    </source>
</evidence>
<dbReference type="SUPFAM" id="SSF52833">
    <property type="entry name" value="Thioredoxin-like"/>
    <property type="match status" value="1"/>
</dbReference>
<dbReference type="InterPro" id="IPR036249">
    <property type="entry name" value="Thioredoxin-like_sf"/>
</dbReference>
<feature type="binding site" evidence="2">
    <location>
        <begin position="146"/>
        <end position="147"/>
    </location>
    <ligand>
        <name>glutathione</name>
        <dbReference type="ChEBI" id="CHEBI:57925"/>
    </ligand>
</feature>
<feature type="binding site" evidence="2">
    <location>
        <position position="95"/>
    </location>
    <ligand>
        <name>glutathione</name>
        <dbReference type="ChEBI" id="CHEBI:57925"/>
    </ligand>
</feature>
<name>A0A090FPS2_MESPL</name>
<feature type="domain" description="GST C-terminal" evidence="4">
    <location>
        <begin position="170"/>
        <end position="294"/>
    </location>
</feature>
<feature type="site" description="Lowers pKa of active site Cys" evidence="3">
    <location>
        <position position="294"/>
    </location>
</feature>
<feature type="site" description="Lowers pKa of active site Cys" evidence="3">
    <location>
        <position position="251"/>
    </location>
</feature>
<dbReference type="SFLD" id="SFLDS00019">
    <property type="entry name" value="Glutathione_Transferase_(cytos"/>
    <property type="match status" value="1"/>
</dbReference>
<dbReference type="FunFam" id="3.40.30.10:FF:000058">
    <property type="entry name" value="Glutathione S-transferase, omega"/>
    <property type="match status" value="1"/>
</dbReference>
<feature type="active site" description="Proton donor/acceptor" evidence="1">
    <location>
        <position position="193"/>
    </location>
</feature>
<accession>A0A090FPS2</accession>
<dbReference type="PANTHER" id="PTHR32419">
    <property type="entry name" value="GLUTATHIONYL-HYDROQUINONE REDUCTASE"/>
    <property type="match status" value="1"/>
</dbReference>
<dbReference type="Pfam" id="PF13410">
    <property type="entry name" value="GST_C_2"/>
    <property type="match status" value="1"/>
</dbReference>
<dbReference type="GO" id="GO:0004364">
    <property type="term" value="F:glutathione transferase activity"/>
    <property type="evidence" value="ECO:0007669"/>
    <property type="project" value="InterPro"/>
</dbReference>
<dbReference type="SFLD" id="SFLDG01206">
    <property type="entry name" value="Xi.1"/>
    <property type="match status" value="1"/>
</dbReference>
<feature type="binding site" evidence="2">
    <location>
        <begin position="128"/>
        <end position="131"/>
    </location>
    <ligand>
        <name>glutathione</name>
        <dbReference type="ChEBI" id="CHEBI:57925"/>
    </ligand>
</feature>
<dbReference type="PIRSF" id="PIRSF015753">
    <property type="entry name" value="GST"/>
    <property type="match status" value="1"/>
</dbReference>
<evidence type="ECO:0000313" key="6">
    <source>
        <dbReference type="Proteomes" id="UP000046373"/>
    </source>
</evidence>
<dbReference type="Gene3D" id="1.20.1050.10">
    <property type="match status" value="1"/>
</dbReference>
<dbReference type="InterPro" id="IPR036282">
    <property type="entry name" value="Glutathione-S-Trfase_C_sf"/>
</dbReference>
<evidence type="ECO:0000259" key="4">
    <source>
        <dbReference type="PROSITE" id="PS50405"/>
    </source>
</evidence>
<organism evidence="5 6">
    <name type="scientific">Mesorhizobium plurifarium</name>
    <dbReference type="NCBI Taxonomy" id="69974"/>
    <lineage>
        <taxon>Bacteria</taxon>
        <taxon>Pseudomonadati</taxon>
        <taxon>Pseudomonadota</taxon>
        <taxon>Alphaproteobacteria</taxon>
        <taxon>Hyphomicrobiales</taxon>
        <taxon>Phyllobacteriaceae</taxon>
        <taxon>Mesorhizobium</taxon>
    </lineage>
</organism>
<sequence length="328" mass="37195">MGLLIEGKWQDRPFDTDSGGRFVRTESQWRDWITRDGAPAEGRTRGFKAEPGRYHLYVSLACPWAHRTLIFRALKKLEGIISVSVVHHFMGENGWTFKTEDGATGDTLYGLDFLHQIYAKADPAYSGRVTVPVLWDKQEKTIVNNESSEIIRMLNSAFDEWGDAGLDFYPAAQRAEIDRLNALVYPAINNGVYRAGFATTQTAYAEAFGELFAALDTIEERLSKQRYLAGEHITEADWRLFTTLVRFDPVYVGHFKCNLRRIADYPNLSNYLRDLYQVPGVSGTVNLHHIKAHYYGSHKSINPTGIIPVGPELDYAAAHDRNRFRKAA</sequence>
<proteinExistence type="predicted"/>
<evidence type="ECO:0000313" key="5">
    <source>
        <dbReference type="EMBL" id="CDX43722.1"/>
    </source>
</evidence>
<dbReference type="CDD" id="cd03190">
    <property type="entry name" value="GST_C_Omega_like"/>
    <property type="match status" value="1"/>
</dbReference>
<dbReference type="GO" id="GO:0005737">
    <property type="term" value="C:cytoplasm"/>
    <property type="evidence" value="ECO:0007669"/>
    <property type="project" value="TreeGrafter"/>
</dbReference>
<dbReference type="AlphaFoldDB" id="A0A090FPS2"/>
<dbReference type="InterPro" id="IPR040079">
    <property type="entry name" value="Glutathione_S-Trfase"/>
</dbReference>
<dbReference type="SUPFAM" id="SSF47616">
    <property type="entry name" value="GST C-terminal domain-like"/>
    <property type="match status" value="1"/>
</dbReference>
<dbReference type="InterPro" id="IPR010987">
    <property type="entry name" value="Glutathione-S-Trfase_C-like"/>
</dbReference>
<protein>
    <submittedName>
        <fullName evidence="5">S-transferase</fullName>
    </submittedName>
</protein>
<dbReference type="EMBL" id="CCNB01000043">
    <property type="protein sequence ID" value="CDX43722.1"/>
    <property type="molecule type" value="Genomic_DNA"/>
</dbReference>
<dbReference type="Gene3D" id="3.40.30.10">
    <property type="entry name" value="Glutaredoxin"/>
    <property type="match status" value="1"/>
</dbReference>
<reference evidence="5 6" key="1">
    <citation type="submission" date="2014-08" db="EMBL/GenBank/DDBJ databases">
        <authorList>
            <person name="Moulin Lionel"/>
        </authorList>
    </citation>
    <scope>NUCLEOTIDE SEQUENCE [LARGE SCALE GENOMIC DNA]</scope>
</reference>
<dbReference type="PROSITE" id="PS50405">
    <property type="entry name" value="GST_CTER"/>
    <property type="match status" value="1"/>
</dbReference>
<dbReference type="InterPro" id="IPR004045">
    <property type="entry name" value="Glutathione_S-Trfase_N"/>
</dbReference>
<dbReference type="SFLD" id="SFLDG01148">
    <property type="entry name" value="Xi_(cytGST)"/>
    <property type="match status" value="1"/>
</dbReference>
<dbReference type="InterPro" id="IPR047047">
    <property type="entry name" value="GST_Omega-like_C"/>
</dbReference>
<feature type="active site" description="Nucleophile" evidence="1">
    <location>
        <position position="62"/>
    </location>
</feature>
<dbReference type="Pfam" id="PF13409">
    <property type="entry name" value="GST_N_2"/>
    <property type="match status" value="1"/>
</dbReference>
<dbReference type="Proteomes" id="UP000046373">
    <property type="component" value="Unassembled WGS sequence"/>
</dbReference>
<dbReference type="GeneID" id="31892860"/>
<gene>
    <name evidence="5" type="primary">yqjG</name>
    <name evidence="5" type="ORF">MPLDJ20_60338</name>
</gene>
<dbReference type="InterPro" id="IPR016639">
    <property type="entry name" value="GST_Omega/GSH"/>
</dbReference>
<evidence type="ECO:0000256" key="1">
    <source>
        <dbReference type="PIRSR" id="PIRSR015753-1"/>
    </source>
</evidence>
<keyword evidence="5" id="KW-0808">Transferase</keyword>